<dbReference type="AlphaFoldDB" id="A0A1F5TFM9"/>
<reference evidence="1 2" key="1">
    <citation type="journal article" date="2016" name="Nat. Commun.">
        <title>Thousands of microbial genomes shed light on interconnected biogeochemical processes in an aquifer system.</title>
        <authorList>
            <person name="Anantharaman K."/>
            <person name="Brown C.T."/>
            <person name="Hug L.A."/>
            <person name="Sharon I."/>
            <person name="Castelle C.J."/>
            <person name="Probst A.J."/>
            <person name="Thomas B.C."/>
            <person name="Singh A."/>
            <person name="Wilkins M.J."/>
            <person name="Karaoz U."/>
            <person name="Brodie E.L."/>
            <person name="Williams K.H."/>
            <person name="Hubbard S.S."/>
            <person name="Banfield J.F."/>
        </authorList>
    </citation>
    <scope>NUCLEOTIDE SEQUENCE [LARGE SCALE GENOMIC DNA]</scope>
</reference>
<evidence type="ECO:0000313" key="1">
    <source>
        <dbReference type="EMBL" id="OGF37719.1"/>
    </source>
</evidence>
<protein>
    <submittedName>
        <fullName evidence="1">Uncharacterized protein</fullName>
    </submittedName>
</protein>
<sequence length="133" mass="15049">MTMHVFGDIFRHQERDYVLLAHSGELVYAAQILSHCDTERIRALDNRRSTRPDLLDKTDGCRLYCYVVLTTPKLVGRCAHLNTPEKDACLDCFFEWQGISVNADDQKMLRSEILRPGSPVSVGLKKIVAGLDV</sequence>
<comment type="caution">
    <text evidence="1">The sequence shown here is derived from an EMBL/GenBank/DDBJ whole genome shotgun (WGS) entry which is preliminary data.</text>
</comment>
<dbReference type="EMBL" id="MFGM01000016">
    <property type="protein sequence ID" value="OGF37719.1"/>
    <property type="molecule type" value="Genomic_DNA"/>
</dbReference>
<proteinExistence type="predicted"/>
<name>A0A1F5TFM9_9BACT</name>
<gene>
    <name evidence="1" type="ORF">A2482_00445</name>
</gene>
<dbReference type="Proteomes" id="UP000178656">
    <property type="component" value="Unassembled WGS sequence"/>
</dbReference>
<organism evidence="1 2">
    <name type="scientific">Candidatus Falkowbacteria bacterium RIFOXYC2_FULL_48_21</name>
    <dbReference type="NCBI Taxonomy" id="1798005"/>
    <lineage>
        <taxon>Bacteria</taxon>
        <taxon>Candidatus Falkowiibacteriota</taxon>
    </lineage>
</organism>
<evidence type="ECO:0000313" key="2">
    <source>
        <dbReference type="Proteomes" id="UP000178656"/>
    </source>
</evidence>
<accession>A0A1F5TFM9</accession>